<dbReference type="Proteomes" id="UP000014523">
    <property type="component" value="Unassembled WGS sequence"/>
</dbReference>
<dbReference type="RefSeq" id="WP_016541902.1">
    <property type="nucleotide sequence ID" value="NZ_ASQH01000012.1"/>
</dbReference>
<evidence type="ECO:0000313" key="3">
    <source>
        <dbReference type="Proteomes" id="UP000014523"/>
    </source>
</evidence>
<proteinExistence type="predicted"/>
<comment type="caution">
    <text evidence="2">The sequence shown here is derived from an EMBL/GenBank/DDBJ whole genome shotgun (WGS) entry which is preliminary data.</text>
</comment>
<gene>
    <name evidence="2" type="ORF">F957_04078</name>
</gene>
<keyword evidence="3" id="KW-1185">Reference proteome</keyword>
<reference evidence="2 3" key="1">
    <citation type="submission" date="2013-06" db="EMBL/GenBank/DDBJ databases">
        <title>The Genome Sequence of Acinetobacter gyllenbergii CIP 110306.</title>
        <authorList>
            <consortium name="The Broad Institute Genome Sequencing Platform"/>
            <consortium name="The Broad Institute Genome Sequencing Center for Infectious Disease"/>
            <person name="Cerqueira G."/>
            <person name="Feldgarden M."/>
            <person name="Courvalin P."/>
            <person name="Perichon B."/>
            <person name="Grillot-Courvalin C."/>
            <person name="Clermont D."/>
            <person name="Rocha E."/>
            <person name="Yoon E.-J."/>
            <person name="Nemec A."/>
            <person name="Young S.K."/>
            <person name="Zeng Q."/>
            <person name="Gargeya S."/>
            <person name="Fitzgerald M."/>
            <person name="Abouelleil A."/>
            <person name="Alvarado L."/>
            <person name="Berlin A.M."/>
            <person name="Chapman S.B."/>
            <person name="Dewar J."/>
            <person name="Goldberg J."/>
            <person name="Griggs A."/>
            <person name="Gujja S."/>
            <person name="Hansen M."/>
            <person name="Howarth C."/>
            <person name="Imamovic A."/>
            <person name="Larimer J."/>
            <person name="McCowan C."/>
            <person name="Murphy C."/>
            <person name="Pearson M."/>
            <person name="Priest M."/>
            <person name="Roberts A."/>
            <person name="Saif S."/>
            <person name="Shea T."/>
            <person name="Sykes S."/>
            <person name="Wortman J."/>
            <person name="Nusbaum C."/>
            <person name="Birren B."/>
        </authorList>
    </citation>
    <scope>NUCLEOTIDE SEQUENCE [LARGE SCALE GENOMIC DNA]</scope>
    <source>
        <strain evidence="2 3">CIP 110306</strain>
    </source>
</reference>
<accession>A0A829HBR8</accession>
<protein>
    <recommendedName>
        <fullName evidence="1">GmrSD restriction endonucleases N-terminal domain-containing protein</fullName>
    </recommendedName>
</protein>
<dbReference type="Pfam" id="PF03235">
    <property type="entry name" value="GmrSD_N"/>
    <property type="match status" value="1"/>
</dbReference>
<dbReference type="AlphaFoldDB" id="A0A829HBR8"/>
<feature type="domain" description="GmrSD restriction endonucleases N-terminal" evidence="1">
    <location>
        <begin position="8"/>
        <end position="229"/>
    </location>
</feature>
<evidence type="ECO:0000313" key="2">
    <source>
        <dbReference type="EMBL" id="EPF69507.1"/>
    </source>
</evidence>
<sequence length="760" mass="89411">MAKLTLWKALEQYHIVIPTIQRDYAQGRKNDPKITQIRKAFLQALVQSLTENQELELDFVYGALNQKTLELLDGQQRLTTLFLLHCYLVNKNKVNINEIDLIKEQLQKFSYQTRTSSKLFISQLVERLVEMEWIGKPSVAIENEAWFLAVWRKDPTIISILTMLDELDSLLGSKTADELEKLWVSLSSHSVLNFYLLPMNEFSLTDELYIKMNARGVQLTEFENFKAWLQGFLENKIDTSKANAFFQSIDSEWTDLIWTASNNKDWNKSFDVSFIHLFKICLLCEYRAYLSKNQKSDYTDEKDSDSLVSRLRLNLFISQNEYTDLFSNDVNNTIDNLTALLDFAVVKQQSQKNILEILSKDKPSYEEQANLATTYYFTKYIQNIDQFEDWSRISGWLVKNAKGYYNSEKLMFSVLEAIEQLAIYIGHENVLQKISTLHQQQDIIEFCSKTAFEKSHIEHEVEKTQLILQDTAWKELLNKYEEHEYFYGRVDFLLDYAKTDDQIICMDKFTYYAETAKKIFDDEFIKDKKYRLHQSLLSLGNSLNNYFVKRGRNLSFCSATYNSYRDRAENWRAVFDHNKVSDNNKSPQLKILLDMLEGDVSFEKLNAIRNQNLAQIYDWRKYFVLDANIFKYCSGAQIRKESEDLIFLLKKSKLSGTHAELRSYVLYHTLQTAEYGLTETDLDYLSVSSREIMPSLKVQNRLRITFKNGVFVNEIIEQNFEDGEFFRLITSEEMYEFKNIIKAQQQVLDEIKHPEREEIA</sequence>
<organism evidence="2 3">
    <name type="scientific">Acinetobacter gyllenbergii CIP 110306 = MTCC 11365</name>
    <dbReference type="NCBI Taxonomy" id="1217657"/>
    <lineage>
        <taxon>Bacteria</taxon>
        <taxon>Pseudomonadati</taxon>
        <taxon>Pseudomonadota</taxon>
        <taxon>Gammaproteobacteria</taxon>
        <taxon>Moraxellales</taxon>
        <taxon>Moraxellaceae</taxon>
        <taxon>Acinetobacter</taxon>
    </lineage>
</organism>
<dbReference type="InterPro" id="IPR004919">
    <property type="entry name" value="GmrSD_N"/>
</dbReference>
<evidence type="ECO:0000259" key="1">
    <source>
        <dbReference type="Pfam" id="PF03235"/>
    </source>
</evidence>
<dbReference type="EMBL" id="ATGG01000061">
    <property type="protein sequence ID" value="EPF69507.1"/>
    <property type="molecule type" value="Genomic_DNA"/>
</dbReference>
<name>A0A829HBR8_9GAMM</name>